<dbReference type="PIRSF" id="PIRSF000654">
    <property type="entry name" value="Integrin-linked_kinase"/>
    <property type="match status" value="1"/>
</dbReference>
<dbReference type="InterPro" id="IPR000719">
    <property type="entry name" value="Prot_kinase_dom"/>
</dbReference>
<evidence type="ECO:0000256" key="5">
    <source>
        <dbReference type="ARBA" id="ARBA00022777"/>
    </source>
</evidence>
<dbReference type="PROSITE" id="PS00108">
    <property type="entry name" value="PROTEIN_KINASE_ST"/>
    <property type="match status" value="1"/>
</dbReference>
<dbReference type="PANTHER" id="PTHR27003:SF475">
    <property type="entry name" value="PROTEIN KINASE DOMAIN-CONTAINING PROTEIN"/>
    <property type="match status" value="1"/>
</dbReference>
<dbReference type="AlphaFoldDB" id="A0A9R1V1M3"/>
<comment type="caution">
    <text evidence="10">The sequence shown here is derived from an EMBL/GenBank/DDBJ whole genome shotgun (WGS) entry which is preliminary data.</text>
</comment>
<evidence type="ECO:0000313" key="10">
    <source>
        <dbReference type="EMBL" id="KAJ0197249.1"/>
    </source>
</evidence>
<dbReference type="GO" id="GO:0005524">
    <property type="term" value="F:ATP binding"/>
    <property type="evidence" value="ECO:0007669"/>
    <property type="project" value="UniProtKB-KW"/>
</dbReference>
<dbReference type="GO" id="GO:0005886">
    <property type="term" value="C:plasma membrane"/>
    <property type="evidence" value="ECO:0000318"/>
    <property type="project" value="GO_Central"/>
</dbReference>
<comment type="catalytic activity">
    <reaction evidence="8">
        <text>L-seryl-[protein] + ATP = O-phospho-L-seryl-[protein] + ADP + H(+)</text>
        <dbReference type="Rhea" id="RHEA:17989"/>
        <dbReference type="Rhea" id="RHEA-COMP:9863"/>
        <dbReference type="Rhea" id="RHEA-COMP:11604"/>
        <dbReference type="ChEBI" id="CHEBI:15378"/>
        <dbReference type="ChEBI" id="CHEBI:29999"/>
        <dbReference type="ChEBI" id="CHEBI:30616"/>
        <dbReference type="ChEBI" id="CHEBI:83421"/>
        <dbReference type="ChEBI" id="CHEBI:456216"/>
        <dbReference type="EC" id="2.7.11.1"/>
    </reaction>
</comment>
<dbReference type="Gene3D" id="3.30.200.20">
    <property type="entry name" value="Phosphorylase Kinase, domain 1"/>
    <property type="match status" value="1"/>
</dbReference>
<gene>
    <name evidence="10" type="ORF">LSAT_V11C700379350</name>
</gene>
<evidence type="ECO:0000256" key="4">
    <source>
        <dbReference type="ARBA" id="ARBA00022741"/>
    </source>
</evidence>
<evidence type="ECO:0000256" key="6">
    <source>
        <dbReference type="ARBA" id="ARBA00022840"/>
    </source>
</evidence>
<reference evidence="10 11" key="1">
    <citation type="journal article" date="2017" name="Nat. Commun.">
        <title>Genome assembly with in vitro proximity ligation data and whole-genome triplication in lettuce.</title>
        <authorList>
            <person name="Reyes-Chin-Wo S."/>
            <person name="Wang Z."/>
            <person name="Yang X."/>
            <person name="Kozik A."/>
            <person name="Arikit S."/>
            <person name="Song C."/>
            <person name="Xia L."/>
            <person name="Froenicke L."/>
            <person name="Lavelle D.O."/>
            <person name="Truco M.J."/>
            <person name="Xia R."/>
            <person name="Zhu S."/>
            <person name="Xu C."/>
            <person name="Xu H."/>
            <person name="Xu X."/>
            <person name="Cox K."/>
            <person name="Korf I."/>
            <person name="Meyers B.C."/>
            <person name="Michelmore R.W."/>
        </authorList>
    </citation>
    <scope>NUCLEOTIDE SEQUENCE [LARGE SCALE GENOMIC DNA]</scope>
    <source>
        <strain evidence="11">cv. Salinas</strain>
        <tissue evidence="10">Seedlings</tissue>
    </source>
</reference>
<feature type="domain" description="Protein kinase" evidence="9">
    <location>
        <begin position="1"/>
        <end position="254"/>
    </location>
</feature>
<keyword evidence="11" id="KW-1185">Reference proteome</keyword>
<dbReference type="EMBL" id="NBSK02000007">
    <property type="protein sequence ID" value="KAJ0197249.1"/>
    <property type="molecule type" value="Genomic_DNA"/>
</dbReference>
<comment type="catalytic activity">
    <reaction evidence="7">
        <text>L-threonyl-[protein] + ATP = O-phospho-L-threonyl-[protein] + ADP + H(+)</text>
        <dbReference type="Rhea" id="RHEA:46608"/>
        <dbReference type="Rhea" id="RHEA-COMP:11060"/>
        <dbReference type="Rhea" id="RHEA-COMP:11605"/>
        <dbReference type="ChEBI" id="CHEBI:15378"/>
        <dbReference type="ChEBI" id="CHEBI:30013"/>
        <dbReference type="ChEBI" id="CHEBI:30616"/>
        <dbReference type="ChEBI" id="CHEBI:61977"/>
        <dbReference type="ChEBI" id="CHEBI:456216"/>
        <dbReference type="EC" id="2.7.11.1"/>
    </reaction>
</comment>
<dbReference type="InterPro" id="IPR001245">
    <property type="entry name" value="Ser-Thr/Tyr_kinase_cat_dom"/>
</dbReference>
<keyword evidence="6" id="KW-0067">ATP-binding</keyword>
<evidence type="ECO:0000256" key="8">
    <source>
        <dbReference type="ARBA" id="ARBA00048679"/>
    </source>
</evidence>
<evidence type="ECO:0000256" key="1">
    <source>
        <dbReference type="ARBA" id="ARBA00012513"/>
    </source>
</evidence>
<dbReference type="PANTHER" id="PTHR27003">
    <property type="entry name" value="OS07G0166700 PROTEIN"/>
    <property type="match status" value="1"/>
</dbReference>
<protein>
    <recommendedName>
        <fullName evidence="1">non-specific serine/threonine protein kinase</fullName>
        <ecNumber evidence="1">2.7.11.1</ecNumber>
    </recommendedName>
</protein>
<evidence type="ECO:0000259" key="9">
    <source>
        <dbReference type="PROSITE" id="PS50011"/>
    </source>
</evidence>
<dbReference type="GO" id="GO:0004714">
    <property type="term" value="F:transmembrane receptor protein tyrosine kinase activity"/>
    <property type="evidence" value="ECO:0007669"/>
    <property type="project" value="InterPro"/>
</dbReference>
<dbReference type="Pfam" id="PF07714">
    <property type="entry name" value="PK_Tyr_Ser-Thr"/>
    <property type="match status" value="1"/>
</dbReference>
<evidence type="ECO:0000256" key="7">
    <source>
        <dbReference type="ARBA" id="ARBA00047899"/>
    </source>
</evidence>
<dbReference type="InterPro" id="IPR008271">
    <property type="entry name" value="Ser/Thr_kinase_AS"/>
</dbReference>
<evidence type="ECO:0000313" key="11">
    <source>
        <dbReference type="Proteomes" id="UP000235145"/>
    </source>
</evidence>
<dbReference type="SUPFAM" id="SSF56112">
    <property type="entry name" value="Protein kinase-like (PK-like)"/>
    <property type="match status" value="1"/>
</dbReference>
<keyword evidence="4" id="KW-0547">Nucleotide-binding</keyword>
<dbReference type="Proteomes" id="UP000235145">
    <property type="component" value="Unassembled WGS sequence"/>
</dbReference>
<name>A0A9R1V1M3_LACSA</name>
<keyword evidence="5" id="KW-0418">Kinase</keyword>
<dbReference type="InterPro" id="IPR045272">
    <property type="entry name" value="ANXUR1/2-like"/>
</dbReference>
<keyword evidence="3" id="KW-0808">Transferase</keyword>
<dbReference type="InterPro" id="IPR011009">
    <property type="entry name" value="Kinase-like_dom_sf"/>
</dbReference>
<dbReference type="GO" id="GO:0004674">
    <property type="term" value="F:protein serine/threonine kinase activity"/>
    <property type="evidence" value="ECO:0007669"/>
    <property type="project" value="UniProtKB-KW"/>
</dbReference>
<dbReference type="PROSITE" id="PS50011">
    <property type="entry name" value="PROTEIN_KINASE_DOM"/>
    <property type="match status" value="1"/>
</dbReference>
<sequence length="280" mass="32244">MKEISLEKGDHVNKLVVVKRLEIDNNQGNKEFQTELTMLSQYQHHNIVTLIGFCNVNNEMILIYEYASNGSLDTHLLNPSSQLSWLQLLKICIDVASALDYLHNHVAQKHKIIHRDIKSANILLDENLNAKLADFGLAKIGLANQQNSFVITNIAGTYGYMDPQYGRTGFLTKESDVYSFVLCERVACVDYNDERKFLFHHAPTCYKNDDMEKLKYINPITLLKFSATAYQCLQETREHRPTIAEVVFQLKEAMEIQVSIYELNFIFIKVSMSLEDEILR</sequence>
<proteinExistence type="predicted"/>
<accession>A0A9R1V1M3</accession>
<dbReference type="EC" id="2.7.11.1" evidence="1"/>
<keyword evidence="2" id="KW-0723">Serine/threonine-protein kinase</keyword>
<evidence type="ECO:0000256" key="3">
    <source>
        <dbReference type="ARBA" id="ARBA00022679"/>
    </source>
</evidence>
<dbReference type="FunFam" id="1.10.510.10:FF:001023">
    <property type="entry name" value="Os07g0541700 protein"/>
    <property type="match status" value="1"/>
</dbReference>
<evidence type="ECO:0000256" key="2">
    <source>
        <dbReference type="ARBA" id="ARBA00022527"/>
    </source>
</evidence>
<dbReference type="Gene3D" id="1.10.510.10">
    <property type="entry name" value="Transferase(Phosphotransferase) domain 1"/>
    <property type="match status" value="1"/>
</dbReference>
<organism evidence="10 11">
    <name type="scientific">Lactuca sativa</name>
    <name type="common">Garden lettuce</name>
    <dbReference type="NCBI Taxonomy" id="4236"/>
    <lineage>
        <taxon>Eukaryota</taxon>
        <taxon>Viridiplantae</taxon>
        <taxon>Streptophyta</taxon>
        <taxon>Embryophyta</taxon>
        <taxon>Tracheophyta</taxon>
        <taxon>Spermatophyta</taxon>
        <taxon>Magnoliopsida</taxon>
        <taxon>eudicotyledons</taxon>
        <taxon>Gunneridae</taxon>
        <taxon>Pentapetalae</taxon>
        <taxon>asterids</taxon>
        <taxon>campanulids</taxon>
        <taxon>Asterales</taxon>
        <taxon>Asteraceae</taxon>
        <taxon>Cichorioideae</taxon>
        <taxon>Cichorieae</taxon>
        <taxon>Lactucinae</taxon>
        <taxon>Lactuca</taxon>
    </lineage>
</organism>
<dbReference type="GO" id="GO:0004672">
    <property type="term" value="F:protein kinase activity"/>
    <property type="evidence" value="ECO:0000318"/>
    <property type="project" value="GO_Central"/>
</dbReference>
<dbReference type="SMART" id="SM00220">
    <property type="entry name" value="S_TKc"/>
    <property type="match status" value="1"/>
</dbReference>